<dbReference type="SUPFAM" id="SSF90123">
    <property type="entry name" value="ABC transporter transmembrane region"/>
    <property type="match status" value="1"/>
</dbReference>
<feature type="transmembrane region" description="Helical" evidence="7">
    <location>
        <begin position="60"/>
        <end position="88"/>
    </location>
</feature>
<evidence type="ECO:0000313" key="10">
    <source>
        <dbReference type="EMBL" id="MEQ2378401.1"/>
    </source>
</evidence>
<dbReference type="PANTHER" id="PTHR43394">
    <property type="entry name" value="ATP-DEPENDENT PERMEASE MDL1, MITOCHONDRIAL"/>
    <property type="match status" value="1"/>
</dbReference>
<dbReference type="PROSITE" id="PS50893">
    <property type="entry name" value="ABC_TRANSPORTER_2"/>
    <property type="match status" value="1"/>
</dbReference>
<evidence type="ECO:0000256" key="5">
    <source>
        <dbReference type="ARBA" id="ARBA00022989"/>
    </source>
</evidence>
<dbReference type="InterPro" id="IPR039421">
    <property type="entry name" value="Type_1_exporter"/>
</dbReference>
<name>A0ABV1BRL4_9FIRM</name>
<comment type="caution">
    <text evidence="10">The sequence shown here is derived from an EMBL/GenBank/DDBJ whole genome shotgun (WGS) entry which is preliminary data.</text>
</comment>
<dbReference type="PROSITE" id="PS50929">
    <property type="entry name" value="ABC_TM1F"/>
    <property type="match status" value="1"/>
</dbReference>
<evidence type="ECO:0000259" key="8">
    <source>
        <dbReference type="PROSITE" id="PS50893"/>
    </source>
</evidence>
<keyword evidence="5 7" id="KW-1133">Transmembrane helix</keyword>
<dbReference type="Pfam" id="PF00664">
    <property type="entry name" value="ABC_membrane"/>
    <property type="match status" value="1"/>
</dbReference>
<dbReference type="PROSITE" id="PS00211">
    <property type="entry name" value="ABC_TRANSPORTER_1"/>
    <property type="match status" value="1"/>
</dbReference>
<dbReference type="CDD" id="cd18548">
    <property type="entry name" value="ABC_6TM_Tm287_like"/>
    <property type="match status" value="1"/>
</dbReference>
<evidence type="ECO:0000256" key="4">
    <source>
        <dbReference type="ARBA" id="ARBA00022840"/>
    </source>
</evidence>
<reference evidence="10 11" key="1">
    <citation type="submission" date="2024-03" db="EMBL/GenBank/DDBJ databases">
        <title>Human intestinal bacterial collection.</title>
        <authorList>
            <person name="Pauvert C."/>
            <person name="Hitch T.C.A."/>
            <person name="Clavel T."/>
        </authorList>
    </citation>
    <scope>NUCLEOTIDE SEQUENCE [LARGE SCALE GENOMIC DNA]</scope>
    <source>
        <strain evidence="10 11">CLA-AA-H255</strain>
    </source>
</reference>
<feature type="transmembrane region" description="Helical" evidence="7">
    <location>
        <begin position="20"/>
        <end position="40"/>
    </location>
</feature>
<evidence type="ECO:0000259" key="9">
    <source>
        <dbReference type="PROSITE" id="PS50929"/>
    </source>
</evidence>
<dbReference type="InterPro" id="IPR036640">
    <property type="entry name" value="ABC1_TM_sf"/>
</dbReference>
<dbReference type="Gene3D" id="3.40.50.300">
    <property type="entry name" value="P-loop containing nucleotide triphosphate hydrolases"/>
    <property type="match status" value="1"/>
</dbReference>
<feature type="transmembrane region" description="Helical" evidence="7">
    <location>
        <begin position="160"/>
        <end position="177"/>
    </location>
</feature>
<sequence>MDIIKKLSRSIREYKMVSIMTPVCIVFEVIFEILIPFMMAKMIDSGISSGNESALVKYGTLLILCVMAGLVFGILSGGLCATASAGFAKNLRKDMYYKIQEYSFANIDKFSSSSIVTRLTTDVTNVQNAYMMIIRIAVRAPFMLIFALIAAFMTSTKLSLIFLIAIPVLGIGLYIIVSRSHIYFERVFKIYDNLNEVVEENLTGMRVVKSFVREDFEEKKFTKVSEAIYKMFLKAEGIVAYNMPLMQFCIYSCMLFLCWFGARMIITSGATALTTGELTSLIAYAMSILNCLMMLSMVMVMINMARASAERIVEILDEESTLHNCDNPEDKVNDGSIQFDNVSFSYIDDKEKECLKNINLNIPSGSTLGIIGGTGSGKSSLVQLIPRLYDVTEGSVKIGGVDVRDIDIYTLRNEVAMVLQKNVLFSGTIKENLRWGNKEATDEEIIHACELAQADPFVQTFPKKYNTYIEQGGTNVSGGQKQRLCIARALLKKPKILILDDSTSAVDTKTDALIRKAFKDEIPDTTKIIIAQRISSVQDADCIIVMEGGKIDGCGTHEQLLKENAIYKEIYESQTKGDEQ</sequence>
<accession>A0ABV1BRL4</accession>
<feature type="transmembrane region" description="Helical" evidence="7">
    <location>
        <begin position="239"/>
        <end position="262"/>
    </location>
</feature>
<dbReference type="InterPro" id="IPR027417">
    <property type="entry name" value="P-loop_NTPase"/>
</dbReference>
<evidence type="ECO:0000313" key="11">
    <source>
        <dbReference type="Proteomes" id="UP001442364"/>
    </source>
</evidence>
<evidence type="ECO:0000256" key="1">
    <source>
        <dbReference type="ARBA" id="ARBA00004651"/>
    </source>
</evidence>
<proteinExistence type="predicted"/>
<organism evidence="10 11">
    <name type="scientific">[Lactobacillus] rogosae</name>
    <dbReference type="NCBI Taxonomy" id="706562"/>
    <lineage>
        <taxon>Bacteria</taxon>
        <taxon>Bacillati</taxon>
        <taxon>Bacillota</taxon>
        <taxon>Clostridia</taxon>
        <taxon>Lachnospirales</taxon>
        <taxon>Lachnospiraceae</taxon>
        <taxon>Lachnospira</taxon>
    </lineage>
</organism>
<dbReference type="SUPFAM" id="SSF52540">
    <property type="entry name" value="P-loop containing nucleoside triphosphate hydrolases"/>
    <property type="match status" value="1"/>
</dbReference>
<keyword evidence="11" id="KW-1185">Reference proteome</keyword>
<evidence type="ECO:0000256" key="6">
    <source>
        <dbReference type="ARBA" id="ARBA00023136"/>
    </source>
</evidence>
<comment type="subcellular location">
    <subcellularLocation>
        <location evidence="1">Cell membrane</location>
        <topology evidence="1">Multi-pass membrane protein</topology>
    </subcellularLocation>
</comment>
<keyword evidence="6 7" id="KW-0472">Membrane</keyword>
<evidence type="ECO:0000256" key="2">
    <source>
        <dbReference type="ARBA" id="ARBA00022692"/>
    </source>
</evidence>
<dbReference type="GO" id="GO:0005524">
    <property type="term" value="F:ATP binding"/>
    <property type="evidence" value="ECO:0007669"/>
    <property type="project" value="UniProtKB-KW"/>
</dbReference>
<dbReference type="Pfam" id="PF00005">
    <property type="entry name" value="ABC_tran"/>
    <property type="match status" value="1"/>
</dbReference>
<feature type="domain" description="ABC transmembrane type-1" evidence="9">
    <location>
        <begin position="23"/>
        <end position="304"/>
    </location>
</feature>
<feature type="transmembrane region" description="Helical" evidence="7">
    <location>
        <begin position="136"/>
        <end position="154"/>
    </location>
</feature>
<dbReference type="InterPro" id="IPR003593">
    <property type="entry name" value="AAA+_ATPase"/>
</dbReference>
<feature type="domain" description="ABC transporter" evidence="8">
    <location>
        <begin position="337"/>
        <end position="573"/>
    </location>
</feature>
<keyword evidence="2 7" id="KW-0812">Transmembrane</keyword>
<dbReference type="PANTHER" id="PTHR43394:SF1">
    <property type="entry name" value="ATP-BINDING CASSETTE SUB-FAMILY B MEMBER 10, MITOCHONDRIAL"/>
    <property type="match status" value="1"/>
</dbReference>
<dbReference type="InterPro" id="IPR011527">
    <property type="entry name" value="ABC1_TM_dom"/>
</dbReference>
<gene>
    <name evidence="10" type="ORF">WMO14_00685</name>
</gene>
<dbReference type="SMART" id="SM00382">
    <property type="entry name" value="AAA"/>
    <property type="match status" value="1"/>
</dbReference>
<dbReference type="InterPro" id="IPR003439">
    <property type="entry name" value="ABC_transporter-like_ATP-bd"/>
</dbReference>
<keyword evidence="4 10" id="KW-0067">ATP-binding</keyword>
<protein>
    <submittedName>
        <fullName evidence="10">ABC transporter ATP-binding protein</fullName>
    </submittedName>
</protein>
<dbReference type="Gene3D" id="1.20.1560.10">
    <property type="entry name" value="ABC transporter type 1, transmembrane domain"/>
    <property type="match status" value="1"/>
</dbReference>
<feature type="transmembrane region" description="Helical" evidence="7">
    <location>
        <begin position="282"/>
        <end position="302"/>
    </location>
</feature>
<keyword evidence="3" id="KW-0547">Nucleotide-binding</keyword>
<dbReference type="EMBL" id="JBBMER010000001">
    <property type="protein sequence ID" value="MEQ2378401.1"/>
    <property type="molecule type" value="Genomic_DNA"/>
</dbReference>
<dbReference type="InterPro" id="IPR017871">
    <property type="entry name" value="ABC_transporter-like_CS"/>
</dbReference>
<evidence type="ECO:0000256" key="3">
    <source>
        <dbReference type="ARBA" id="ARBA00022741"/>
    </source>
</evidence>
<dbReference type="Proteomes" id="UP001442364">
    <property type="component" value="Unassembled WGS sequence"/>
</dbReference>
<evidence type="ECO:0000256" key="7">
    <source>
        <dbReference type="SAM" id="Phobius"/>
    </source>
</evidence>